<dbReference type="RefSeq" id="WP_102112407.1">
    <property type="nucleotide sequence ID" value="NZ_BMGN01000002.1"/>
</dbReference>
<gene>
    <name evidence="1" type="ORF">C0V82_11120</name>
</gene>
<organism evidence="1 2">
    <name type="scientific">Niveispirillum cyanobacteriorum</name>
    <dbReference type="NCBI Taxonomy" id="1612173"/>
    <lineage>
        <taxon>Bacteria</taxon>
        <taxon>Pseudomonadati</taxon>
        <taxon>Pseudomonadota</taxon>
        <taxon>Alphaproteobacteria</taxon>
        <taxon>Rhodospirillales</taxon>
        <taxon>Azospirillaceae</taxon>
        <taxon>Niveispirillum</taxon>
    </lineage>
</organism>
<protein>
    <submittedName>
        <fullName evidence="1">Uncharacterized protein</fullName>
    </submittedName>
</protein>
<dbReference type="EMBL" id="CP025611">
    <property type="protein sequence ID" value="AUN30731.1"/>
    <property type="molecule type" value="Genomic_DNA"/>
</dbReference>
<sequence>MTIAYAPLLAVGLLVLSLPALAQPDAQTNAQTTIREEQVVQVDGRAEVWRLSWIGPVKPFCGPDAGDDAITVPCSGFAYGEQGQLILSRTLPGGQLDDRLDLSPLFAGSDLTDHEGNSVLPRWPILEEDTKRLVEDDATLAGEIRARPPVPVIKPVDYNRDGKAQEFLIQTDVQPGGKRFYVAVGVNRTTGRLDWLRSVARPDRPLVLNWAAWQALAKGAQNIDVVRWDCGDHGSEVLETYRLSGKAGRVDVRLRTFACADAGGIGDLQQEEPY</sequence>
<evidence type="ECO:0000313" key="2">
    <source>
        <dbReference type="Proteomes" id="UP000234752"/>
    </source>
</evidence>
<dbReference type="OrthoDB" id="7376047at2"/>
<dbReference type="KEGG" id="ncb:C0V82_11120"/>
<accession>A0A2K9NC74</accession>
<name>A0A2K9NC74_9PROT</name>
<dbReference type="AlphaFoldDB" id="A0A2K9NC74"/>
<reference evidence="1 2" key="1">
    <citation type="submission" date="2017-12" db="EMBL/GenBank/DDBJ databases">
        <title>Genomes of bacteria within cyanobacterial aggregates.</title>
        <authorList>
            <person name="Cai H."/>
        </authorList>
    </citation>
    <scope>NUCLEOTIDE SEQUENCE [LARGE SCALE GENOMIC DNA]</scope>
    <source>
        <strain evidence="1 2">TH16</strain>
    </source>
</reference>
<evidence type="ECO:0000313" key="1">
    <source>
        <dbReference type="EMBL" id="AUN30731.1"/>
    </source>
</evidence>
<keyword evidence="2" id="KW-1185">Reference proteome</keyword>
<proteinExistence type="predicted"/>
<dbReference type="Proteomes" id="UP000234752">
    <property type="component" value="Chromosome eg_1"/>
</dbReference>